<organism evidence="3 4">
    <name type="scientific">Polarella glacialis</name>
    <name type="common">Dinoflagellate</name>
    <dbReference type="NCBI Taxonomy" id="89957"/>
    <lineage>
        <taxon>Eukaryota</taxon>
        <taxon>Sar</taxon>
        <taxon>Alveolata</taxon>
        <taxon>Dinophyceae</taxon>
        <taxon>Suessiales</taxon>
        <taxon>Suessiaceae</taxon>
        <taxon>Polarella</taxon>
    </lineage>
</organism>
<dbReference type="EMBL" id="CAJNNV010004011">
    <property type="protein sequence ID" value="CAE8589998.1"/>
    <property type="molecule type" value="Genomic_DNA"/>
</dbReference>
<keyword evidence="1" id="KW-1133">Transmembrane helix</keyword>
<sequence>ELELLCYSGADLAAIVTVFMQLIVAALLSSVLGWCTEAALCWSCSEGSCYAVGSQGSAHSAEAECSKEGARMVSIGSQEENDFVRTICGGRACWLGFKEKPGTETWEWADGVPAIYTNWAPGEPNNHKGVDQEYSIMNMLDCCGDTGKWDYPPDVGNWKGGCTFALCEKAGTGNSTCVPEVKECFDPWNTGACSMDACTSPDDPSGFDCWAGSDVEECSCSQGEAKLTGESGLYKGTMYYEYTCCTDGSGTGDQCADCCTNWGAIAGIANAVIAAVIACSIAIGVFCCYKMKCCCWHQSAPAVSQPAVYSAPNVVVVGQPVQGNHVEISKSPS</sequence>
<dbReference type="PANTHER" id="PTHR22803">
    <property type="entry name" value="MANNOSE, PHOSPHOLIPASE, LECTIN RECEPTOR RELATED"/>
    <property type="match status" value="1"/>
</dbReference>
<dbReference type="Gene3D" id="3.10.100.10">
    <property type="entry name" value="Mannose-Binding Protein A, subunit A"/>
    <property type="match status" value="1"/>
</dbReference>
<dbReference type="Proteomes" id="UP000654075">
    <property type="component" value="Unassembled WGS sequence"/>
</dbReference>
<evidence type="ECO:0000256" key="1">
    <source>
        <dbReference type="SAM" id="Phobius"/>
    </source>
</evidence>
<gene>
    <name evidence="3" type="ORF">PGLA1383_LOCUS8727</name>
</gene>
<evidence type="ECO:0000313" key="4">
    <source>
        <dbReference type="Proteomes" id="UP000654075"/>
    </source>
</evidence>
<feature type="transmembrane region" description="Helical" evidence="1">
    <location>
        <begin position="12"/>
        <end position="34"/>
    </location>
</feature>
<dbReference type="AlphaFoldDB" id="A0A813DLL0"/>
<dbReference type="PROSITE" id="PS50041">
    <property type="entry name" value="C_TYPE_LECTIN_2"/>
    <property type="match status" value="1"/>
</dbReference>
<keyword evidence="4" id="KW-1185">Reference proteome</keyword>
<keyword evidence="1" id="KW-0472">Membrane</keyword>
<dbReference type="InterPro" id="IPR016187">
    <property type="entry name" value="CTDL_fold"/>
</dbReference>
<dbReference type="Pfam" id="PF00059">
    <property type="entry name" value="Lectin_C"/>
    <property type="match status" value="1"/>
</dbReference>
<feature type="non-terminal residue" evidence="3">
    <location>
        <position position="1"/>
    </location>
</feature>
<feature type="transmembrane region" description="Helical" evidence="1">
    <location>
        <begin position="262"/>
        <end position="289"/>
    </location>
</feature>
<dbReference type="InterPro" id="IPR050111">
    <property type="entry name" value="C-type_lectin/snaclec_domain"/>
</dbReference>
<feature type="domain" description="C-type lectin" evidence="2">
    <location>
        <begin position="45"/>
        <end position="150"/>
    </location>
</feature>
<evidence type="ECO:0000313" key="3">
    <source>
        <dbReference type="EMBL" id="CAE8589998.1"/>
    </source>
</evidence>
<name>A0A813DLL0_POLGL</name>
<comment type="caution">
    <text evidence="3">The sequence shown here is derived from an EMBL/GenBank/DDBJ whole genome shotgun (WGS) entry which is preliminary data.</text>
</comment>
<dbReference type="InterPro" id="IPR001304">
    <property type="entry name" value="C-type_lectin-like"/>
</dbReference>
<accession>A0A813DLL0</accession>
<reference evidence="3" key="1">
    <citation type="submission" date="2021-02" db="EMBL/GenBank/DDBJ databases">
        <authorList>
            <person name="Dougan E. K."/>
            <person name="Rhodes N."/>
            <person name="Thang M."/>
            <person name="Chan C."/>
        </authorList>
    </citation>
    <scope>NUCLEOTIDE SEQUENCE</scope>
</reference>
<keyword evidence="1" id="KW-0812">Transmembrane</keyword>
<dbReference type="InterPro" id="IPR016186">
    <property type="entry name" value="C-type_lectin-like/link_sf"/>
</dbReference>
<evidence type="ECO:0000259" key="2">
    <source>
        <dbReference type="PROSITE" id="PS50041"/>
    </source>
</evidence>
<dbReference type="OrthoDB" id="6285913at2759"/>
<protein>
    <recommendedName>
        <fullName evidence="2">C-type lectin domain-containing protein</fullName>
    </recommendedName>
</protein>
<dbReference type="SUPFAM" id="SSF56436">
    <property type="entry name" value="C-type lectin-like"/>
    <property type="match status" value="1"/>
</dbReference>
<proteinExistence type="predicted"/>
<dbReference type="SMART" id="SM00034">
    <property type="entry name" value="CLECT"/>
    <property type="match status" value="1"/>
</dbReference>